<dbReference type="Pfam" id="PF03807">
    <property type="entry name" value="F420_oxidored"/>
    <property type="match status" value="1"/>
</dbReference>
<name>A0A0D7X5I7_9BACL</name>
<dbReference type="PIRSF" id="PIRSF000193">
    <property type="entry name" value="Pyrrol-5-carb_rd"/>
    <property type="match status" value="1"/>
</dbReference>
<proteinExistence type="inferred from homology"/>
<dbReference type="SUPFAM" id="SSF48179">
    <property type="entry name" value="6-phosphogluconate dehydrogenase C-terminal domain-like"/>
    <property type="match status" value="1"/>
</dbReference>
<dbReference type="NCBIfam" id="NF005814">
    <property type="entry name" value="PRK07680.1"/>
    <property type="match status" value="1"/>
</dbReference>
<comment type="pathway">
    <text evidence="2">Amino-acid biosynthesis; L-proline biosynthesis; L-proline from L-glutamate 5-semialdehyde: step 1/1.</text>
</comment>
<dbReference type="Proteomes" id="UP000032534">
    <property type="component" value="Unassembled WGS sequence"/>
</dbReference>
<dbReference type="GO" id="GO:0055129">
    <property type="term" value="P:L-proline biosynthetic process"/>
    <property type="evidence" value="ECO:0007669"/>
    <property type="project" value="UniProtKB-UniRule"/>
</dbReference>
<feature type="binding site" evidence="3">
    <location>
        <begin position="6"/>
        <end position="11"/>
    </location>
    <ligand>
        <name>NADP(+)</name>
        <dbReference type="ChEBI" id="CHEBI:58349"/>
    </ligand>
</feature>
<organism evidence="6 7">
    <name type="scientific">Paenibacillus terrae</name>
    <dbReference type="NCBI Taxonomy" id="159743"/>
    <lineage>
        <taxon>Bacteria</taxon>
        <taxon>Bacillati</taxon>
        <taxon>Bacillota</taxon>
        <taxon>Bacilli</taxon>
        <taxon>Bacillales</taxon>
        <taxon>Paenibacillaceae</taxon>
        <taxon>Paenibacillus</taxon>
    </lineage>
</organism>
<dbReference type="Gene3D" id="1.10.3730.10">
    <property type="entry name" value="ProC C-terminal domain-like"/>
    <property type="match status" value="1"/>
</dbReference>
<dbReference type="PANTHER" id="PTHR11645">
    <property type="entry name" value="PYRROLINE-5-CARBOXYLATE REDUCTASE"/>
    <property type="match status" value="1"/>
</dbReference>
<dbReference type="HAMAP" id="MF_01925">
    <property type="entry name" value="P5C_reductase"/>
    <property type="match status" value="1"/>
</dbReference>
<dbReference type="InterPro" id="IPR028939">
    <property type="entry name" value="P5C_Rdtase_cat_N"/>
</dbReference>
<evidence type="ECO:0000259" key="5">
    <source>
        <dbReference type="Pfam" id="PF14748"/>
    </source>
</evidence>
<comment type="similarity">
    <text evidence="1 2">Belongs to the pyrroline-5-carboxylate reductase family.</text>
</comment>
<dbReference type="InterPro" id="IPR036291">
    <property type="entry name" value="NAD(P)-bd_dom_sf"/>
</dbReference>
<comment type="catalytic activity">
    <reaction evidence="2">
        <text>L-proline + NADP(+) = (S)-1-pyrroline-5-carboxylate + NADPH + 2 H(+)</text>
        <dbReference type="Rhea" id="RHEA:14109"/>
        <dbReference type="ChEBI" id="CHEBI:15378"/>
        <dbReference type="ChEBI" id="CHEBI:17388"/>
        <dbReference type="ChEBI" id="CHEBI:57783"/>
        <dbReference type="ChEBI" id="CHEBI:58349"/>
        <dbReference type="ChEBI" id="CHEBI:60039"/>
        <dbReference type="EC" id="1.5.1.2"/>
    </reaction>
</comment>
<evidence type="ECO:0000313" key="7">
    <source>
        <dbReference type="Proteomes" id="UP000032534"/>
    </source>
</evidence>
<dbReference type="Pfam" id="PF14748">
    <property type="entry name" value="P5CR_dimer"/>
    <property type="match status" value="1"/>
</dbReference>
<protein>
    <recommendedName>
        <fullName evidence="2">Pyrroline-5-carboxylate reductase</fullName>
        <shortName evidence="2">P5C reductase</shortName>
        <shortName evidence="2">P5CR</shortName>
        <ecNumber evidence="2">1.5.1.2</ecNumber>
    </recommendedName>
    <alternativeName>
        <fullName evidence="2">PCA reductase</fullName>
    </alternativeName>
</protein>
<keyword evidence="7" id="KW-1185">Reference proteome</keyword>
<comment type="caution">
    <text evidence="6">The sequence shown here is derived from an EMBL/GenBank/DDBJ whole genome shotgun (WGS) entry which is preliminary data.</text>
</comment>
<evidence type="ECO:0000313" key="6">
    <source>
        <dbReference type="EMBL" id="KJD46666.1"/>
    </source>
</evidence>
<keyword evidence="2" id="KW-0641">Proline biosynthesis</keyword>
<comment type="function">
    <text evidence="2">Catalyzes the reduction of 1-pyrroline-5-carboxylate (PCA) to L-proline.</text>
</comment>
<accession>A0A0D7X5I7</accession>
<dbReference type="PANTHER" id="PTHR11645:SF51">
    <property type="entry name" value="COME OPERON PROTEIN 4"/>
    <property type="match status" value="1"/>
</dbReference>
<sequence length="281" mass="30627">MKVGFIGTGSMGSLLIESFIHSNALKPQQISASNRTYSKVAELAHRYPGLHAAQSNRETAADSDILFICVKPLESKAVTDEIRNVITEEQIVVSITSPVQIRILEHSLKAKVSKIIPSITHQVGSGASLCIHGSRITEEDRSLLEELMSHISRPIRVKESHTRITSDFSSCGPAFLAFFMDQWIHAAVQATGIDRTELCALAGEMIIGTGKLLTEGGMTPAELQARVAVPGGITAEALALLDISLHSVFPELIRATHNKYEEDMQKIDTSFGLKPINPQQY</sequence>
<dbReference type="InterPro" id="IPR000304">
    <property type="entry name" value="Pyrroline-COOH_reductase"/>
</dbReference>
<feature type="binding site" evidence="3">
    <location>
        <position position="56"/>
    </location>
    <ligand>
        <name>NADPH</name>
        <dbReference type="ChEBI" id="CHEBI:57783"/>
    </ligand>
</feature>
<keyword evidence="2" id="KW-0560">Oxidoreductase</keyword>
<keyword evidence="2 3" id="KW-0521">NADP</keyword>
<dbReference type="EMBL" id="JTHP01000006">
    <property type="protein sequence ID" value="KJD46666.1"/>
    <property type="molecule type" value="Genomic_DNA"/>
</dbReference>
<dbReference type="GO" id="GO:0005737">
    <property type="term" value="C:cytoplasm"/>
    <property type="evidence" value="ECO:0007669"/>
    <property type="project" value="UniProtKB-SubCell"/>
</dbReference>
<evidence type="ECO:0000256" key="3">
    <source>
        <dbReference type="PIRSR" id="PIRSR000193-1"/>
    </source>
</evidence>
<dbReference type="EC" id="1.5.1.2" evidence="2"/>
<dbReference type="InterPro" id="IPR008927">
    <property type="entry name" value="6-PGluconate_DH-like_C_sf"/>
</dbReference>
<dbReference type="PROSITE" id="PS00521">
    <property type="entry name" value="P5CR"/>
    <property type="match status" value="1"/>
</dbReference>
<feature type="domain" description="Pyrroline-5-carboxylate reductase catalytic N-terminal" evidence="4">
    <location>
        <begin position="2"/>
        <end position="97"/>
    </location>
</feature>
<dbReference type="UniPathway" id="UPA00098">
    <property type="reaction ID" value="UER00361"/>
</dbReference>
<gene>
    <name evidence="2" type="primary">proC</name>
    <name evidence="6" type="ORF">QD47_05265</name>
</gene>
<dbReference type="Gene3D" id="3.40.50.720">
    <property type="entry name" value="NAD(P)-binding Rossmann-like Domain"/>
    <property type="match status" value="1"/>
</dbReference>
<evidence type="ECO:0000259" key="4">
    <source>
        <dbReference type="Pfam" id="PF03807"/>
    </source>
</evidence>
<dbReference type="OrthoDB" id="9805754at2"/>
<comment type="subcellular location">
    <subcellularLocation>
        <location evidence="2">Cytoplasm</location>
    </subcellularLocation>
</comment>
<feature type="domain" description="Pyrroline-5-carboxylate reductase dimerisation" evidence="5">
    <location>
        <begin position="159"/>
        <end position="262"/>
    </location>
</feature>
<evidence type="ECO:0000256" key="1">
    <source>
        <dbReference type="ARBA" id="ARBA00005525"/>
    </source>
</evidence>
<dbReference type="InterPro" id="IPR053790">
    <property type="entry name" value="P5CR-like_CS"/>
</dbReference>
<evidence type="ECO:0000256" key="2">
    <source>
        <dbReference type="HAMAP-Rule" id="MF_01925"/>
    </source>
</evidence>
<reference evidence="6 7" key="1">
    <citation type="submission" date="2014-11" db="EMBL/GenBank/DDBJ databases">
        <title>Draft Genome Sequences of Paenibacillus polymyxa NRRL B-30509 and Paenibacillus terrae NRRL B-30644, Strains from a Poultry Environment that Produce Tridecaptin A and Paenicidins.</title>
        <authorList>
            <person name="van Belkum M.J."/>
            <person name="Lohans C.T."/>
            <person name="Vederas J.C."/>
        </authorList>
    </citation>
    <scope>NUCLEOTIDE SEQUENCE [LARGE SCALE GENOMIC DNA]</scope>
    <source>
        <strain evidence="6 7">NRRL B-30644</strain>
    </source>
</reference>
<comment type="catalytic activity">
    <reaction evidence="2">
        <text>L-proline + NAD(+) = (S)-1-pyrroline-5-carboxylate + NADH + 2 H(+)</text>
        <dbReference type="Rhea" id="RHEA:14105"/>
        <dbReference type="ChEBI" id="CHEBI:15378"/>
        <dbReference type="ChEBI" id="CHEBI:17388"/>
        <dbReference type="ChEBI" id="CHEBI:57540"/>
        <dbReference type="ChEBI" id="CHEBI:57945"/>
        <dbReference type="ChEBI" id="CHEBI:60039"/>
        <dbReference type="EC" id="1.5.1.2"/>
    </reaction>
</comment>
<keyword evidence="2" id="KW-0028">Amino-acid biosynthesis</keyword>
<dbReference type="PATRIC" id="fig|159743.3.peg.1129"/>
<dbReference type="RefSeq" id="WP_044645123.1">
    <property type="nucleotide sequence ID" value="NZ_JTHP01000006.1"/>
</dbReference>
<dbReference type="SUPFAM" id="SSF51735">
    <property type="entry name" value="NAD(P)-binding Rossmann-fold domains"/>
    <property type="match status" value="1"/>
</dbReference>
<dbReference type="InterPro" id="IPR029036">
    <property type="entry name" value="P5CR_dimer"/>
</dbReference>
<dbReference type="GO" id="GO:0004735">
    <property type="term" value="F:pyrroline-5-carboxylate reductase activity"/>
    <property type="evidence" value="ECO:0007669"/>
    <property type="project" value="UniProtKB-UniRule"/>
</dbReference>
<dbReference type="AlphaFoldDB" id="A0A0D7X5I7"/>
<keyword evidence="2" id="KW-0963">Cytoplasm</keyword>